<dbReference type="Proteomes" id="UP000011546">
    <property type="component" value="Unassembled WGS sequence"/>
</dbReference>
<evidence type="ECO:0008006" key="4">
    <source>
        <dbReference type="Google" id="ProtNLM"/>
    </source>
</evidence>
<feature type="transmembrane region" description="Helical" evidence="1">
    <location>
        <begin position="26"/>
        <end position="49"/>
    </location>
</feature>
<keyword evidence="1" id="KW-1133">Transmembrane helix</keyword>
<dbReference type="STRING" id="1230456.C468_00560"/>
<feature type="transmembrane region" description="Helical" evidence="1">
    <location>
        <begin position="132"/>
        <end position="154"/>
    </location>
</feature>
<gene>
    <name evidence="2" type="ORF">C468_00560</name>
</gene>
<organism evidence="2 3">
    <name type="scientific">Halorubrum kocurii JCM 14978</name>
    <dbReference type="NCBI Taxonomy" id="1230456"/>
    <lineage>
        <taxon>Archaea</taxon>
        <taxon>Methanobacteriati</taxon>
        <taxon>Methanobacteriota</taxon>
        <taxon>Stenosarchaea group</taxon>
        <taxon>Halobacteria</taxon>
        <taxon>Halobacteriales</taxon>
        <taxon>Haloferacaceae</taxon>
        <taxon>Halorubrum</taxon>
    </lineage>
</organism>
<comment type="caution">
    <text evidence="2">The sequence shown here is derived from an EMBL/GenBank/DDBJ whole genome shotgun (WGS) entry which is preliminary data.</text>
</comment>
<dbReference type="AlphaFoldDB" id="M0PIT5"/>
<evidence type="ECO:0000313" key="2">
    <source>
        <dbReference type="EMBL" id="EMA69981.1"/>
    </source>
</evidence>
<proteinExistence type="predicted"/>
<dbReference type="PATRIC" id="fig|1230456.3.peg.96"/>
<keyword evidence="1" id="KW-0812">Transmembrane</keyword>
<dbReference type="Pfam" id="PF11667">
    <property type="entry name" value="DUF3267"/>
    <property type="match status" value="1"/>
</dbReference>
<protein>
    <recommendedName>
        <fullName evidence="4">DUF3267 domain-containing protein</fullName>
    </recommendedName>
</protein>
<feature type="transmembrane region" description="Helical" evidence="1">
    <location>
        <begin position="100"/>
        <end position="120"/>
    </location>
</feature>
<reference evidence="2 3" key="1">
    <citation type="journal article" date="2014" name="PLoS Genet.">
        <title>Phylogenetically driven sequencing of extremely halophilic archaea reveals strategies for static and dynamic osmo-response.</title>
        <authorList>
            <person name="Becker E.A."/>
            <person name="Seitzer P.M."/>
            <person name="Tritt A."/>
            <person name="Larsen D."/>
            <person name="Krusor M."/>
            <person name="Yao A.I."/>
            <person name="Wu D."/>
            <person name="Madern D."/>
            <person name="Eisen J.A."/>
            <person name="Darling A.E."/>
            <person name="Facciotti M.T."/>
        </authorList>
    </citation>
    <scope>NUCLEOTIDE SEQUENCE [LARGE SCALE GENOMIC DNA]</scope>
    <source>
        <strain evidence="2 3">JCM 14978</strain>
    </source>
</reference>
<feature type="transmembrane region" description="Helical" evidence="1">
    <location>
        <begin position="273"/>
        <end position="293"/>
    </location>
</feature>
<evidence type="ECO:0000313" key="3">
    <source>
        <dbReference type="Proteomes" id="UP000011546"/>
    </source>
</evidence>
<feature type="transmembrane region" description="Helical" evidence="1">
    <location>
        <begin position="213"/>
        <end position="246"/>
    </location>
</feature>
<keyword evidence="1" id="KW-0472">Membrane</keyword>
<dbReference type="EMBL" id="AOJH01000006">
    <property type="protein sequence ID" value="EMA69981.1"/>
    <property type="molecule type" value="Genomic_DNA"/>
</dbReference>
<accession>M0PIT5</accession>
<sequence length="299" mass="32117">MTVGESPREDQPDDVLIAEYGMSRPLILQWTVVSMLGFVVALFGLLLLYYVSTGDTAGTELVVTPDTGWWNLGLTIVVLVGMLLLVIVPHELCHGVGIRFFGGEPRFGLGVAYFVFPYAFATTETRFSRDQFIAIALAPLVLLSLVGVPVMIVFEWRWLALPLALNAGGAVGDLWMALTLMRYPPSVTVVDTRTGLEIYGTPSLERTETAPAVVVWDLLVGIAGGVVILAVCGGILAPLVLAAIGLDSFTLGVPNSRLLILEFVQSPDGGIEFTMGTGILAFGVFIGICYAYFRASGRR</sequence>
<feature type="transmembrane region" description="Helical" evidence="1">
    <location>
        <begin position="69"/>
        <end position="88"/>
    </location>
</feature>
<evidence type="ECO:0000256" key="1">
    <source>
        <dbReference type="SAM" id="Phobius"/>
    </source>
</evidence>
<dbReference type="InterPro" id="IPR021683">
    <property type="entry name" value="DUF3267"/>
</dbReference>
<name>M0PIT5_9EURY</name>
<keyword evidence="3" id="KW-1185">Reference proteome</keyword>